<evidence type="ECO:0000256" key="5">
    <source>
        <dbReference type="SAM" id="MobiDB-lite"/>
    </source>
</evidence>
<dbReference type="EMBL" id="JBHSDY010000002">
    <property type="protein sequence ID" value="MFC4297232.1"/>
    <property type="molecule type" value="Genomic_DNA"/>
</dbReference>
<dbReference type="Gene3D" id="1.10.357.10">
    <property type="entry name" value="Tetracycline Repressor, domain 2"/>
    <property type="match status" value="1"/>
</dbReference>
<reference evidence="8" key="1">
    <citation type="journal article" date="2019" name="Int. J. Syst. Evol. Microbiol.">
        <title>The Global Catalogue of Microorganisms (GCM) 10K type strain sequencing project: providing services to taxonomists for standard genome sequencing and annotation.</title>
        <authorList>
            <consortium name="The Broad Institute Genomics Platform"/>
            <consortium name="The Broad Institute Genome Sequencing Center for Infectious Disease"/>
            <person name="Wu L."/>
            <person name="Ma J."/>
        </authorList>
    </citation>
    <scope>NUCLEOTIDE SEQUENCE [LARGE SCALE GENOMIC DNA]</scope>
    <source>
        <strain evidence="8">CGMCC 1.19029</strain>
    </source>
</reference>
<evidence type="ECO:0000256" key="3">
    <source>
        <dbReference type="ARBA" id="ARBA00023163"/>
    </source>
</evidence>
<protein>
    <submittedName>
        <fullName evidence="7">TetR/AcrR family transcriptional regulator</fullName>
    </submittedName>
</protein>
<evidence type="ECO:0000313" key="7">
    <source>
        <dbReference type="EMBL" id="MFC4297232.1"/>
    </source>
</evidence>
<dbReference type="SUPFAM" id="SSF48498">
    <property type="entry name" value="Tetracyclin repressor-like, C-terminal domain"/>
    <property type="match status" value="1"/>
</dbReference>
<dbReference type="RefSeq" id="WP_376811788.1">
    <property type="nucleotide sequence ID" value="NZ_JBHSDY010000002.1"/>
</dbReference>
<organism evidence="7 8">
    <name type="scientific">Castellaniella hirudinis</name>
    <dbReference type="NCBI Taxonomy" id="1144617"/>
    <lineage>
        <taxon>Bacteria</taxon>
        <taxon>Pseudomonadati</taxon>
        <taxon>Pseudomonadota</taxon>
        <taxon>Betaproteobacteria</taxon>
        <taxon>Burkholderiales</taxon>
        <taxon>Alcaligenaceae</taxon>
        <taxon>Castellaniella</taxon>
    </lineage>
</organism>
<dbReference type="Proteomes" id="UP001595756">
    <property type="component" value="Unassembled WGS sequence"/>
</dbReference>
<dbReference type="InterPro" id="IPR001647">
    <property type="entry name" value="HTH_TetR"/>
</dbReference>
<keyword evidence="2 4" id="KW-0238">DNA-binding</keyword>
<comment type="caution">
    <text evidence="7">The sequence shown here is derived from an EMBL/GenBank/DDBJ whole genome shotgun (WGS) entry which is preliminary data.</text>
</comment>
<dbReference type="InterPro" id="IPR009057">
    <property type="entry name" value="Homeodomain-like_sf"/>
</dbReference>
<name>A0ABV8RWJ8_9BURK</name>
<accession>A0ABV8RWJ8</accession>
<dbReference type="InterPro" id="IPR036271">
    <property type="entry name" value="Tet_transcr_reg_TetR-rel_C_sf"/>
</dbReference>
<keyword evidence="3" id="KW-0804">Transcription</keyword>
<dbReference type="InterPro" id="IPR025996">
    <property type="entry name" value="MT1864/Rv1816-like_C"/>
</dbReference>
<feature type="region of interest" description="Disordered" evidence="5">
    <location>
        <begin position="1"/>
        <end position="20"/>
    </location>
</feature>
<dbReference type="SUPFAM" id="SSF46689">
    <property type="entry name" value="Homeodomain-like"/>
    <property type="match status" value="1"/>
</dbReference>
<keyword evidence="1" id="KW-0805">Transcription regulation</keyword>
<dbReference type="Pfam" id="PF13305">
    <property type="entry name" value="TetR_C_33"/>
    <property type="match status" value="1"/>
</dbReference>
<proteinExistence type="predicted"/>
<dbReference type="PROSITE" id="PS50977">
    <property type="entry name" value="HTH_TETR_2"/>
    <property type="match status" value="1"/>
</dbReference>
<gene>
    <name evidence="7" type="ORF">ACFO0J_04160</name>
</gene>
<keyword evidence="8" id="KW-1185">Reference proteome</keyword>
<feature type="DNA-binding region" description="H-T-H motif" evidence="4">
    <location>
        <begin position="46"/>
        <end position="65"/>
    </location>
</feature>
<dbReference type="Pfam" id="PF00440">
    <property type="entry name" value="TetR_N"/>
    <property type="match status" value="1"/>
</dbReference>
<feature type="compositionally biased region" description="Polar residues" evidence="5">
    <location>
        <begin position="1"/>
        <end position="12"/>
    </location>
</feature>
<evidence type="ECO:0000313" key="8">
    <source>
        <dbReference type="Proteomes" id="UP001595756"/>
    </source>
</evidence>
<evidence type="ECO:0000256" key="1">
    <source>
        <dbReference type="ARBA" id="ARBA00023015"/>
    </source>
</evidence>
<evidence type="ECO:0000256" key="2">
    <source>
        <dbReference type="ARBA" id="ARBA00023125"/>
    </source>
</evidence>
<sequence>MPSNTDRPSSSAAPKPRKTYRHGDLRAALIEAGLALAREGGPQAVVLREATRRAGVAPNAAYRHFANHQALFEAVRAATLGALARAMEIELHTAEALPDPTERARAMLAAIGRGYLGFAQAETGWFRTAFAFGAFDVEVPPDPARAADKGLNPFELLSYALDTLVQSGVLPAERRPGAEFLAWSSVHGLALLIIDGPLRHAPQDMRMALSLRLLRMVENGL</sequence>
<evidence type="ECO:0000259" key="6">
    <source>
        <dbReference type="PROSITE" id="PS50977"/>
    </source>
</evidence>
<feature type="domain" description="HTH tetR-type" evidence="6">
    <location>
        <begin position="23"/>
        <end position="83"/>
    </location>
</feature>
<evidence type="ECO:0000256" key="4">
    <source>
        <dbReference type="PROSITE-ProRule" id="PRU00335"/>
    </source>
</evidence>